<proteinExistence type="predicted"/>
<organism evidence="2 3">
    <name type="scientific">Catenaria anguillulae PL171</name>
    <dbReference type="NCBI Taxonomy" id="765915"/>
    <lineage>
        <taxon>Eukaryota</taxon>
        <taxon>Fungi</taxon>
        <taxon>Fungi incertae sedis</taxon>
        <taxon>Blastocladiomycota</taxon>
        <taxon>Blastocladiomycetes</taxon>
        <taxon>Blastocladiales</taxon>
        <taxon>Catenariaceae</taxon>
        <taxon>Catenaria</taxon>
    </lineage>
</organism>
<evidence type="ECO:0000256" key="1">
    <source>
        <dbReference type="SAM" id="Phobius"/>
    </source>
</evidence>
<sequence>MSAHSTDDDENFSTARSPPPLLWNLGTYLLVFWAFLFFCFLFQTDTDTTGQSLSLPSHKAQWTLFALRACFLEPGRGKELLDSDIKRKYSCDPFARWAARLSTGASADKSARSGVNGTE</sequence>
<dbReference type="AlphaFoldDB" id="A0A1Y2GHP5"/>
<evidence type="ECO:0000313" key="3">
    <source>
        <dbReference type="Proteomes" id="UP000193411"/>
    </source>
</evidence>
<keyword evidence="1" id="KW-0812">Transmembrane</keyword>
<dbReference type="Proteomes" id="UP000193411">
    <property type="component" value="Unassembled WGS sequence"/>
</dbReference>
<name>A0A1Y2GHP5_9FUNG</name>
<reference evidence="2 3" key="1">
    <citation type="submission" date="2016-07" db="EMBL/GenBank/DDBJ databases">
        <title>Pervasive Adenine N6-methylation of Active Genes in Fungi.</title>
        <authorList>
            <consortium name="DOE Joint Genome Institute"/>
            <person name="Mondo S.J."/>
            <person name="Dannebaum R.O."/>
            <person name="Kuo R.C."/>
            <person name="Labutti K."/>
            <person name="Haridas S."/>
            <person name="Kuo A."/>
            <person name="Salamov A."/>
            <person name="Ahrendt S.R."/>
            <person name="Lipzen A."/>
            <person name="Sullivan W."/>
            <person name="Andreopoulos W.B."/>
            <person name="Clum A."/>
            <person name="Lindquist E."/>
            <person name="Daum C."/>
            <person name="Ramamoorthy G.K."/>
            <person name="Gryganskyi A."/>
            <person name="Culley D."/>
            <person name="Magnuson J.K."/>
            <person name="James T.Y."/>
            <person name="O'Malley M.A."/>
            <person name="Stajich J.E."/>
            <person name="Spatafora J.W."/>
            <person name="Visel A."/>
            <person name="Grigoriev I.V."/>
        </authorList>
    </citation>
    <scope>NUCLEOTIDE SEQUENCE [LARGE SCALE GENOMIC DNA]</scope>
    <source>
        <strain evidence="2 3">PL171</strain>
    </source>
</reference>
<feature type="transmembrane region" description="Helical" evidence="1">
    <location>
        <begin position="21"/>
        <end position="42"/>
    </location>
</feature>
<comment type="caution">
    <text evidence="2">The sequence shown here is derived from an EMBL/GenBank/DDBJ whole genome shotgun (WGS) entry which is preliminary data.</text>
</comment>
<gene>
    <name evidence="2" type="ORF">BCR44DRAFT_1237286</name>
</gene>
<keyword evidence="3" id="KW-1185">Reference proteome</keyword>
<keyword evidence="1" id="KW-1133">Transmembrane helix</keyword>
<accession>A0A1Y2GHP5</accession>
<dbReference type="EMBL" id="MCFL01000453">
    <property type="protein sequence ID" value="ORZ11256.1"/>
    <property type="molecule type" value="Genomic_DNA"/>
</dbReference>
<evidence type="ECO:0000313" key="2">
    <source>
        <dbReference type="EMBL" id="ORZ11256.1"/>
    </source>
</evidence>
<protein>
    <submittedName>
        <fullName evidence="2">Uncharacterized protein</fullName>
    </submittedName>
</protein>
<keyword evidence="1" id="KW-0472">Membrane</keyword>